<dbReference type="SUPFAM" id="SSF48403">
    <property type="entry name" value="Ankyrin repeat"/>
    <property type="match status" value="1"/>
</dbReference>
<reference evidence="3" key="1">
    <citation type="journal article" date="2020" name="Stud. Mycol.">
        <title>101 Dothideomycetes genomes: a test case for predicting lifestyles and emergence of pathogens.</title>
        <authorList>
            <person name="Haridas S."/>
            <person name="Albert R."/>
            <person name="Binder M."/>
            <person name="Bloem J."/>
            <person name="Labutti K."/>
            <person name="Salamov A."/>
            <person name="Andreopoulos B."/>
            <person name="Baker S."/>
            <person name="Barry K."/>
            <person name="Bills G."/>
            <person name="Bluhm B."/>
            <person name="Cannon C."/>
            <person name="Castanera R."/>
            <person name="Culley D."/>
            <person name="Daum C."/>
            <person name="Ezra D."/>
            <person name="Gonzalez J."/>
            <person name="Henrissat B."/>
            <person name="Kuo A."/>
            <person name="Liang C."/>
            <person name="Lipzen A."/>
            <person name="Lutzoni F."/>
            <person name="Magnuson J."/>
            <person name="Mondo S."/>
            <person name="Nolan M."/>
            <person name="Ohm R."/>
            <person name="Pangilinan J."/>
            <person name="Park H.-J."/>
            <person name="Ramirez L."/>
            <person name="Alfaro M."/>
            <person name="Sun H."/>
            <person name="Tritt A."/>
            <person name="Yoshinaga Y."/>
            <person name="Zwiers L.-H."/>
            <person name="Turgeon B."/>
            <person name="Goodwin S."/>
            <person name="Spatafora J."/>
            <person name="Crous P."/>
            <person name="Grigoriev I."/>
        </authorList>
    </citation>
    <scope>NUCLEOTIDE SEQUENCE</scope>
    <source>
        <strain evidence="3">CBS 109.77</strain>
    </source>
</reference>
<dbReference type="PANTHER" id="PTHR10039:SF14">
    <property type="entry name" value="NACHT DOMAIN-CONTAINING PROTEIN"/>
    <property type="match status" value="1"/>
</dbReference>
<proteinExistence type="predicted"/>
<keyword evidence="1" id="KW-0677">Repeat</keyword>
<dbReference type="InterPro" id="IPR056125">
    <property type="entry name" value="DUF7708"/>
</dbReference>
<dbReference type="Pfam" id="PF24883">
    <property type="entry name" value="NPHP3_N"/>
    <property type="match status" value="1"/>
</dbReference>
<dbReference type="InterPro" id="IPR054471">
    <property type="entry name" value="GPIID_WHD"/>
</dbReference>
<dbReference type="AlphaFoldDB" id="A0A6A6X7X6"/>
<dbReference type="Pfam" id="PF24809">
    <property type="entry name" value="DUF7708"/>
    <property type="match status" value="1"/>
</dbReference>
<dbReference type="PROSITE" id="PS50837">
    <property type="entry name" value="NACHT"/>
    <property type="match status" value="1"/>
</dbReference>
<dbReference type="OrthoDB" id="4062651at2759"/>
<dbReference type="Gene3D" id="3.40.50.300">
    <property type="entry name" value="P-loop containing nucleotide triphosphate hydrolases"/>
    <property type="match status" value="1"/>
</dbReference>
<evidence type="ECO:0000313" key="4">
    <source>
        <dbReference type="Proteomes" id="UP000799757"/>
    </source>
</evidence>
<dbReference type="EMBL" id="MU001985">
    <property type="protein sequence ID" value="KAF2792115.1"/>
    <property type="molecule type" value="Genomic_DNA"/>
</dbReference>
<dbReference type="SUPFAM" id="SSF52540">
    <property type="entry name" value="P-loop containing nucleoside triphosphate hydrolases"/>
    <property type="match status" value="1"/>
</dbReference>
<name>A0A6A6X7X6_9PLEO</name>
<dbReference type="InterPro" id="IPR036770">
    <property type="entry name" value="Ankyrin_rpt-contain_sf"/>
</dbReference>
<protein>
    <submittedName>
        <fullName evidence="3">NACHT domain protein</fullName>
    </submittedName>
</protein>
<sequence>MSTSPNAVQVIFENAIREFKANLKNDGLYSNILKTNSIDEVYDATNKLQEEQAKKGHLRHLSKIEPYLEGLRNYSSVIEVFTQAKPEILALIWGPIKLLLQWASTLKQSFDAIVNTTAEIGVLLPEFQDATTLFSHNKQVNDVLALFFQDILDFYLIALKFFSLTRWKYLFESLWPRHRDKIKVVMNHMERHTLLMRNEVRLEHIQAEHGARLRALEHFERTEKSLRRQDYQNIETNVSPRNYEGRLDWLHGRICEGTGKWLLKDAIFVKWLDTSDTSTKILWLQGIPGAGKTFLSSTVVEKTRSLGHTLFAFLSYNLTSSTSALSIIHSLMFQLASTNDDLQAVLCQSSRENLKSNLSAATDILTTLLSCAGPVYITIDGVDEIDVVERSRLLRQILEMSKVCGETKFIISSRPEADITAILDGETATIRVDNRNSGSIQAFINLNTQKWFQQRDFLPEARAEIEGLLAPLASNSKGMFLYAKIVLSSIEYLDLGEIRNEIRALPETLDDAYARILARINSLRPPTLKDKARKLLGWIGSCSTPLTIHEIEQALVVSQEDTEGKGKVLSTLNIVQICGPIVEVVDDYVQFVHFTVQEYIFSPHIKDSINAADSALSLGICCITYLCQGHHDPEILDEDIRRNILSGAYRLHDFATTMWLELIERFVCSDSVHILPDELISLLEILMHERNNRQYNGGTEQPTQWKLESFKQCWPELYDMLCKSTGFHQICSRAEYHKSQRDTWIKLDPLTISDTSTRIYAQFDQLLCKSAKHKNCHCHTIQRHYSQRPFKCHFLNCSFRRHGFQTWSLRDIHIKHHDRPWHCSFPGCDFEDGGFLSRKMRDDHLDRFHQEAQVVDVSNLEKPDSDEIQPLLFDLVKADKVDTVKAFMTEFDSLGDNIKTGLQILAARFGSPSMLELIAQWKSTYHEKNLIHASIDGKNVENFAYLLSRTKENTKEFGSDSKQQTYALDAVKVLGSGSEEIFKEWKKYVDLDMESDAKRHRTRLLYTTQDIIRSVAKNPGKESLLLMLWKEKSIFENCDKAIITSALRIVVMQDCSVNLAQFLVDRGADINYQTGQGSLPFLQHAARKTTAAAARMMEFLLRCGANPEARGNHLSIKIRDERGAKGISKWLGMSWDEIVAKAQEERAKLPAEKSAKSPSQ</sequence>
<dbReference type="Gene3D" id="1.25.40.20">
    <property type="entry name" value="Ankyrin repeat-containing domain"/>
    <property type="match status" value="1"/>
</dbReference>
<dbReference type="Pfam" id="PF22939">
    <property type="entry name" value="WHD_GPIID"/>
    <property type="match status" value="1"/>
</dbReference>
<dbReference type="InterPro" id="IPR056884">
    <property type="entry name" value="NPHP3-like_N"/>
</dbReference>
<feature type="domain" description="NACHT" evidence="2">
    <location>
        <begin position="280"/>
        <end position="417"/>
    </location>
</feature>
<accession>A0A6A6X7X6</accession>
<dbReference type="InterPro" id="IPR007111">
    <property type="entry name" value="NACHT_NTPase"/>
</dbReference>
<evidence type="ECO:0000259" key="2">
    <source>
        <dbReference type="PROSITE" id="PS50837"/>
    </source>
</evidence>
<evidence type="ECO:0000256" key="1">
    <source>
        <dbReference type="ARBA" id="ARBA00022737"/>
    </source>
</evidence>
<organism evidence="3 4">
    <name type="scientific">Melanomma pulvis-pyrius CBS 109.77</name>
    <dbReference type="NCBI Taxonomy" id="1314802"/>
    <lineage>
        <taxon>Eukaryota</taxon>
        <taxon>Fungi</taxon>
        <taxon>Dikarya</taxon>
        <taxon>Ascomycota</taxon>
        <taxon>Pezizomycotina</taxon>
        <taxon>Dothideomycetes</taxon>
        <taxon>Pleosporomycetidae</taxon>
        <taxon>Pleosporales</taxon>
        <taxon>Melanommataceae</taxon>
        <taxon>Melanomma</taxon>
    </lineage>
</organism>
<gene>
    <name evidence="3" type="ORF">K505DRAFT_376284</name>
</gene>
<evidence type="ECO:0000313" key="3">
    <source>
        <dbReference type="EMBL" id="KAF2792115.1"/>
    </source>
</evidence>
<dbReference type="PANTHER" id="PTHR10039">
    <property type="entry name" value="AMELOGENIN"/>
    <property type="match status" value="1"/>
</dbReference>
<dbReference type="InterPro" id="IPR027417">
    <property type="entry name" value="P-loop_NTPase"/>
</dbReference>
<dbReference type="Proteomes" id="UP000799757">
    <property type="component" value="Unassembled WGS sequence"/>
</dbReference>
<keyword evidence="4" id="KW-1185">Reference proteome</keyword>